<accession>A0ABR2KR49</accession>
<evidence type="ECO:0000256" key="5">
    <source>
        <dbReference type="RuleBase" id="RU000304"/>
    </source>
</evidence>
<evidence type="ECO:0000313" key="8">
    <source>
        <dbReference type="EMBL" id="KAK8893412.1"/>
    </source>
</evidence>
<comment type="caution">
    <text evidence="8">The sequence shown here is derived from an EMBL/GenBank/DDBJ whole genome shotgun (WGS) entry which is preliminary data.</text>
</comment>
<dbReference type="CDD" id="cd14016">
    <property type="entry name" value="STKc_CK1"/>
    <property type="match status" value="1"/>
</dbReference>
<name>A0ABR2KR49_9EUKA</name>
<evidence type="ECO:0000256" key="1">
    <source>
        <dbReference type="ARBA" id="ARBA00012513"/>
    </source>
</evidence>
<dbReference type="SUPFAM" id="SSF56112">
    <property type="entry name" value="Protein kinase-like (PK-like)"/>
    <property type="match status" value="1"/>
</dbReference>
<evidence type="ECO:0000313" key="9">
    <source>
        <dbReference type="Proteomes" id="UP001470230"/>
    </source>
</evidence>
<dbReference type="PROSITE" id="PS00108">
    <property type="entry name" value="PROTEIN_KINASE_ST"/>
    <property type="match status" value="1"/>
</dbReference>
<gene>
    <name evidence="8" type="ORF">M9Y10_021832</name>
</gene>
<dbReference type="InterPro" id="IPR017441">
    <property type="entry name" value="Protein_kinase_ATP_BS"/>
</dbReference>
<keyword evidence="5" id="KW-0723">Serine/threonine-protein kinase</keyword>
<feature type="compositionally biased region" description="Basic residues" evidence="6">
    <location>
        <begin position="375"/>
        <end position="387"/>
    </location>
</feature>
<dbReference type="Proteomes" id="UP001470230">
    <property type="component" value="Unassembled WGS sequence"/>
</dbReference>
<dbReference type="PROSITE" id="PS00107">
    <property type="entry name" value="PROTEIN_KINASE_ATP"/>
    <property type="match status" value="1"/>
</dbReference>
<dbReference type="InterPro" id="IPR050235">
    <property type="entry name" value="CK1_Ser-Thr_kinase"/>
</dbReference>
<dbReference type="EMBL" id="JAPFFF010000003">
    <property type="protein sequence ID" value="KAK8893412.1"/>
    <property type="molecule type" value="Genomic_DNA"/>
</dbReference>
<dbReference type="InterPro" id="IPR000719">
    <property type="entry name" value="Prot_kinase_dom"/>
</dbReference>
<dbReference type="InterPro" id="IPR008271">
    <property type="entry name" value="Ser/Thr_kinase_AS"/>
</dbReference>
<protein>
    <recommendedName>
        <fullName evidence="1">non-specific serine/threonine protein kinase</fullName>
        <ecNumber evidence="1">2.7.11.1</ecNumber>
    </recommendedName>
</protein>
<sequence length="418" mass="48222">MSSVIGCRYRIREKIGMGSFGVVNRGDDIRTGRLVAIKIESKSLKFSQLEIESNVYKKLSGSVNIPRFHYFTHDYSEGSALVIDLEGPSVEDLKEKCGGRLSLKTVLMLADQMLSSIEFVHKKGLIHRDIKPDNFVIGNHGNENQLFLIDFGLSKSYKLPDGTHIRFNDHRPLTGTARYASISTLSGNEQSRRDDMESLGYIWIYLLKGLPWINLTAPTPKIKYDKILAVKMMTPTDELCSGLPYEFGEYLNLVKQLQFNQEPEYSRYRKMFRDLFNRLGYIYDYKFDWCNENEKLANNLKNRLNSQDNAKSPHLQQKASNQKLTANYHPNNINMENRENNKNPNPKEDPIRKEKIKPIQKTNLNTARKNPNQLKPKKAIQSSKKKITSQLDGIPQFHSLQRNVKFSRRSQSAVRTKK</sequence>
<evidence type="ECO:0000256" key="6">
    <source>
        <dbReference type="SAM" id="MobiDB-lite"/>
    </source>
</evidence>
<reference evidence="8 9" key="1">
    <citation type="submission" date="2024-04" db="EMBL/GenBank/DDBJ databases">
        <title>Tritrichomonas musculus Genome.</title>
        <authorList>
            <person name="Alves-Ferreira E."/>
            <person name="Grigg M."/>
            <person name="Lorenzi H."/>
            <person name="Galac M."/>
        </authorList>
    </citation>
    <scope>NUCLEOTIDE SEQUENCE [LARGE SCALE GENOMIC DNA]</scope>
    <source>
        <strain evidence="8 9">EAF2021</strain>
    </source>
</reference>
<dbReference type="EC" id="2.7.11.1" evidence="1"/>
<dbReference type="Pfam" id="PF00069">
    <property type="entry name" value="Pkinase"/>
    <property type="match status" value="1"/>
</dbReference>
<proteinExistence type="inferred from homology"/>
<organism evidence="8 9">
    <name type="scientific">Tritrichomonas musculus</name>
    <dbReference type="NCBI Taxonomy" id="1915356"/>
    <lineage>
        <taxon>Eukaryota</taxon>
        <taxon>Metamonada</taxon>
        <taxon>Parabasalia</taxon>
        <taxon>Tritrichomonadida</taxon>
        <taxon>Tritrichomonadidae</taxon>
        <taxon>Tritrichomonas</taxon>
    </lineage>
</organism>
<keyword evidence="3 4" id="KW-0067">ATP-binding</keyword>
<evidence type="ECO:0000256" key="3">
    <source>
        <dbReference type="ARBA" id="ARBA00022840"/>
    </source>
</evidence>
<dbReference type="PANTHER" id="PTHR11909">
    <property type="entry name" value="CASEIN KINASE-RELATED"/>
    <property type="match status" value="1"/>
</dbReference>
<keyword evidence="5" id="KW-0808">Transferase</keyword>
<dbReference type="InterPro" id="IPR011009">
    <property type="entry name" value="Kinase-like_dom_sf"/>
</dbReference>
<dbReference type="Gene3D" id="1.10.510.10">
    <property type="entry name" value="Transferase(Phosphotransferase) domain 1"/>
    <property type="match status" value="1"/>
</dbReference>
<dbReference type="PROSITE" id="PS50011">
    <property type="entry name" value="PROTEIN_KINASE_DOM"/>
    <property type="match status" value="1"/>
</dbReference>
<keyword evidence="5" id="KW-0418">Kinase</keyword>
<evidence type="ECO:0000256" key="4">
    <source>
        <dbReference type="PROSITE-ProRule" id="PRU10141"/>
    </source>
</evidence>
<keyword evidence="9" id="KW-1185">Reference proteome</keyword>
<comment type="similarity">
    <text evidence="5">Belongs to the protein kinase superfamily.</text>
</comment>
<feature type="region of interest" description="Disordered" evidence="6">
    <location>
        <begin position="328"/>
        <end position="394"/>
    </location>
</feature>
<evidence type="ECO:0000259" key="7">
    <source>
        <dbReference type="PROSITE" id="PS50011"/>
    </source>
</evidence>
<dbReference type="SMART" id="SM00220">
    <property type="entry name" value="S_TKc"/>
    <property type="match status" value="1"/>
</dbReference>
<keyword evidence="2 4" id="KW-0547">Nucleotide-binding</keyword>
<feature type="compositionally biased region" description="Basic and acidic residues" evidence="6">
    <location>
        <begin position="336"/>
        <end position="357"/>
    </location>
</feature>
<feature type="compositionally biased region" description="Polar residues" evidence="6">
    <location>
        <begin position="360"/>
        <end position="373"/>
    </location>
</feature>
<feature type="binding site" evidence="4">
    <location>
        <position position="38"/>
    </location>
    <ligand>
        <name>ATP</name>
        <dbReference type="ChEBI" id="CHEBI:30616"/>
    </ligand>
</feature>
<feature type="domain" description="Protein kinase" evidence="7">
    <location>
        <begin position="9"/>
        <end position="276"/>
    </location>
</feature>
<evidence type="ECO:0000256" key="2">
    <source>
        <dbReference type="ARBA" id="ARBA00022741"/>
    </source>
</evidence>